<protein>
    <submittedName>
        <fullName evidence="1">Uncharacterized protein</fullName>
    </submittedName>
</protein>
<dbReference type="AlphaFoldDB" id="A0A6B3LBP5"/>
<dbReference type="Proteomes" id="UP000475117">
    <property type="component" value="Chromosome"/>
</dbReference>
<evidence type="ECO:0000313" key="1">
    <source>
        <dbReference type="EMBL" id="QQL46240.1"/>
    </source>
</evidence>
<name>A0A6B3LBP5_9BACT</name>
<accession>A0A6B3LBP5</accession>
<dbReference type="KEGG" id="soa:G3M56_006585"/>
<proteinExistence type="predicted"/>
<keyword evidence="2" id="KW-1185">Reference proteome</keyword>
<evidence type="ECO:0000313" key="2">
    <source>
        <dbReference type="Proteomes" id="UP000475117"/>
    </source>
</evidence>
<dbReference type="EMBL" id="CP066776">
    <property type="protein sequence ID" value="QQL46240.1"/>
    <property type="molecule type" value="Genomic_DNA"/>
</dbReference>
<gene>
    <name evidence="1" type="ORF">G3M56_006585</name>
</gene>
<dbReference type="RefSeq" id="WP_164365749.1">
    <property type="nucleotide sequence ID" value="NZ_CP066776.1"/>
</dbReference>
<organism evidence="1 2">
    <name type="scientific">Sulfuriroseicoccus oceanibius</name>
    <dbReference type="NCBI Taxonomy" id="2707525"/>
    <lineage>
        <taxon>Bacteria</taxon>
        <taxon>Pseudomonadati</taxon>
        <taxon>Verrucomicrobiota</taxon>
        <taxon>Verrucomicrobiia</taxon>
        <taxon>Verrucomicrobiales</taxon>
        <taxon>Verrucomicrobiaceae</taxon>
        <taxon>Sulfuriroseicoccus</taxon>
    </lineage>
</organism>
<reference evidence="1 2" key="1">
    <citation type="submission" date="2020-12" db="EMBL/GenBank/DDBJ databases">
        <title>Sulforoseuscoccus oceanibium gen. nov., sp. nov., a representative of the phylum Verrucomicrobia with special cytoplasmic membrane, and proposal of Sulforoseuscoccusaceae fam. nov.</title>
        <authorList>
            <person name="Xi F."/>
        </authorList>
    </citation>
    <scope>NUCLEOTIDE SEQUENCE [LARGE SCALE GENOMIC DNA]</scope>
    <source>
        <strain evidence="1 2">T37</strain>
    </source>
</reference>
<sequence>MTRPHLSSDAWQQAAARYVEQVRPWTDAWRKRKSIRKPHPVYDFLFTYYSFTPAQLERWSPGVDVVMEDPAQAAHDIVRSQFLQHREGVSVIASDGLPEKVRTRLDWIRQLLTRTANRPGQFGCFGLHEWAMVYRGREVRHEKTLELRLSQEEIDAVVESRPLCCTHFDAFRFFAEDARPMNRFEPTYDSRQEMEQPACLHSNMDLYKWAYKSTPWIPSELVWKCFALAIDCREIDMRASAYDLSPFGYEAIPVETTSGRRAYEQAQRELAARAAILRQELIAALDAIIAPDTTAPRPTPQPARN</sequence>